<dbReference type="InterPro" id="IPR041657">
    <property type="entry name" value="HTH_17"/>
</dbReference>
<reference evidence="2 3" key="1">
    <citation type="submission" date="2017-03" db="EMBL/GenBank/DDBJ databases">
        <title>New species Polynucleobacter sp. MWH-EgelM1-30-B4.</title>
        <authorList>
            <person name="Hahn M.W."/>
        </authorList>
    </citation>
    <scope>NUCLEOTIDE SEQUENCE [LARGE SCALE GENOMIC DNA]</scope>
    <source>
        <strain evidence="2 3">MWH-EgelM1-30-B4</strain>
    </source>
</reference>
<dbReference type="NCBIfam" id="TIGR01764">
    <property type="entry name" value="excise"/>
    <property type="match status" value="1"/>
</dbReference>
<organism evidence="2 3">
    <name type="scientific">Polynucleobacter hirudinilacicola</name>
    <dbReference type="NCBI Taxonomy" id="1743166"/>
    <lineage>
        <taxon>Bacteria</taxon>
        <taxon>Pseudomonadati</taxon>
        <taxon>Pseudomonadota</taxon>
        <taxon>Betaproteobacteria</taxon>
        <taxon>Burkholderiales</taxon>
        <taxon>Burkholderiaceae</taxon>
        <taxon>Polynucleobacter</taxon>
    </lineage>
</organism>
<evidence type="ECO:0000259" key="1">
    <source>
        <dbReference type="Pfam" id="PF12728"/>
    </source>
</evidence>
<protein>
    <submittedName>
        <fullName evidence="2">DNA-binding protein</fullName>
    </submittedName>
</protein>
<dbReference type="GO" id="GO:0003677">
    <property type="term" value="F:DNA binding"/>
    <property type="evidence" value="ECO:0007669"/>
    <property type="project" value="UniProtKB-KW"/>
</dbReference>
<keyword evidence="2" id="KW-0238">DNA-binding</keyword>
<proteinExistence type="predicted"/>
<dbReference type="AlphaFoldDB" id="A0A210RZ13"/>
<dbReference type="Pfam" id="PF12728">
    <property type="entry name" value="HTH_17"/>
    <property type="match status" value="1"/>
</dbReference>
<dbReference type="RefSeq" id="WP_087909046.1">
    <property type="nucleotide sequence ID" value="NZ_NAIA01000002.1"/>
</dbReference>
<accession>A0A210RZ13</accession>
<dbReference type="OrthoDB" id="8563171at2"/>
<dbReference type="InterPro" id="IPR010093">
    <property type="entry name" value="SinI_DNA-bd"/>
</dbReference>
<dbReference type="EMBL" id="NAIA01000002">
    <property type="protein sequence ID" value="OWF66246.1"/>
    <property type="molecule type" value="Genomic_DNA"/>
</dbReference>
<dbReference type="SUPFAM" id="SSF46955">
    <property type="entry name" value="Putative DNA-binding domain"/>
    <property type="match status" value="1"/>
</dbReference>
<comment type="caution">
    <text evidence="2">The sequence shown here is derived from an EMBL/GenBank/DDBJ whole genome shotgun (WGS) entry which is preliminary data.</text>
</comment>
<dbReference type="InterPro" id="IPR009061">
    <property type="entry name" value="DNA-bd_dom_put_sf"/>
</dbReference>
<dbReference type="Gene3D" id="1.10.1660.10">
    <property type="match status" value="1"/>
</dbReference>
<evidence type="ECO:0000313" key="3">
    <source>
        <dbReference type="Proteomes" id="UP000196880"/>
    </source>
</evidence>
<gene>
    <name evidence="2" type="ORF">B6A14_03355</name>
</gene>
<feature type="domain" description="Helix-turn-helix" evidence="1">
    <location>
        <begin position="53"/>
        <end position="97"/>
    </location>
</feature>
<evidence type="ECO:0000313" key="2">
    <source>
        <dbReference type="EMBL" id="OWF66246.1"/>
    </source>
</evidence>
<name>A0A210RZ13_9BURK</name>
<keyword evidence="3" id="KW-1185">Reference proteome</keyword>
<sequence length="105" mass="12074">MTQYMSAEDLFALVQRMPSKERIKFFSLIAINAFQETEYTHEQVFGHLRNATFSAEEAAEFLEVSLPTLRRYVQAGRLKPTSIIGRSQLFSSADLKLLKQKISKE</sequence>
<dbReference type="Proteomes" id="UP000196880">
    <property type="component" value="Unassembled WGS sequence"/>
</dbReference>